<dbReference type="Proteomes" id="UP000801492">
    <property type="component" value="Unassembled WGS sequence"/>
</dbReference>
<evidence type="ECO:0000313" key="2">
    <source>
        <dbReference type="EMBL" id="KAF2900413.1"/>
    </source>
</evidence>
<reference evidence="2" key="1">
    <citation type="submission" date="2019-08" db="EMBL/GenBank/DDBJ databases">
        <title>The genome of the North American firefly Photinus pyralis.</title>
        <authorList>
            <consortium name="Photinus pyralis genome working group"/>
            <person name="Fallon T.R."/>
            <person name="Sander Lower S.E."/>
            <person name="Weng J.-K."/>
        </authorList>
    </citation>
    <scope>NUCLEOTIDE SEQUENCE</scope>
    <source>
        <strain evidence="2">TRF0915ILg1</strain>
        <tissue evidence="2">Whole body</tissue>
    </source>
</reference>
<feature type="compositionally biased region" description="Basic and acidic residues" evidence="1">
    <location>
        <begin position="114"/>
        <end position="126"/>
    </location>
</feature>
<gene>
    <name evidence="2" type="ORF">ILUMI_05773</name>
</gene>
<keyword evidence="3" id="KW-1185">Reference proteome</keyword>
<dbReference type="OrthoDB" id="8187571at2759"/>
<protein>
    <submittedName>
        <fullName evidence="2">Uncharacterized protein</fullName>
    </submittedName>
</protein>
<dbReference type="AlphaFoldDB" id="A0A8K0D6N9"/>
<proteinExistence type="predicted"/>
<feature type="compositionally biased region" description="Basic residues" evidence="1">
    <location>
        <begin position="102"/>
        <end position="113"/>
    </location>
</feature>
<comment type="caution">
    <text evidence="2">The sequence shown here is derived from an EMBL/GenBank/DDBJ whole genome shotgun (WGS) entry which is preliminary data.</text>
</comment>
<accession>A0A8K0D6N9</accession>
<sequence>MSIYDISRCFGVAFQRAMTPTNILASFRRTGIAHFDRHVFTDTDFLPSSVFDRPMPTMLNTTVGVDLMSATAEGSSTNKESKKLDENPNFISPKEFIGYPKAKPRKEKPNKRRRESEPEMSDRESSGGEFCPSPSPPAMDLVLNTNPKLNNFVLVKFAVKRSDTDLFYVGRVLTISENQNKFRVSFLRCSNKISNSFIYSTVEDESMVTKANIAMILPEPVATAKIKRQDRFITFKINFDKNVL</sequence>
<evidence type="ECO:0000256" key="1">
    <source>
        <dbReference type="SAM" id="MobiDB-lite"/>
    </source>
</evidence>
<feature type="region of interest" description="Disordered" evidence="1">
    <location>
        <begin position="72"/>
        <end position="136"/>
    </location>
</feature>
<name>A0A8K0D6N9_IGNLU</name>
<dbReference type="EMBL" id="VTPC01002216">
    <property type="protein sequence ID" value="KAF2900413.1"/>
    <property type="molecule type" value="Genomic_DNA"/>
</dbReference>
<evidence type="ECO:0000313" key="3">
    <source>
        <dbReference type="Proteomes" id="UP000801492"/>
    </source>
</evidence>
<organism evidence="2 3">
    <name type="scientific">Ignelater luminosus</name>
    <name type="common">Cucubano</name>
    <name type="synonym">Pyrophorus luminosus</name>
    <dbReference type="NCBI Taxonomy" id="2038154"/>
    <lineage>
        <taxon>Eukaryota</taxon>
        <taxon>Metazoa</taxon>
        <taxon>Ecdysozoa</taxon>
        <taxon>Arthropoda</taxon>
        <taxon>Hexapoda</taxon>
        <taxon>Insecta</taxon>
        <taxon>Pterygota</taxon>
        <taxon>Neoptera</taxon>
        <taxon>Endopterygota</taxon>
        <taxon>Coleoptera</taxon>
        <taxon>Polyphaga</taxon>
        <taxon>Elateriformia</taxon>
        <taxon>Elateroidea</taxon>
        <taxon>Elateridae</taxon>
        <taxon>Agrypninae</taxon>
        <taxon>Pyrophorini</taxon>
        <taxon>Ignelater</taxon>
    </lineage>
</organism>